<dbReference type="CDD" id="cd09279">
    <property type="entry name" value="RNase_HI_like"/>
    <property type="match status" value="1"/>
</dbReference>
<feature type="active site" description="Proton donor/acceptor; for phosphatase activity" evidence="1">
    <location>
        <position position="282"/>
    </location>
</feature>
<evidence type="ECO:0000313" key="7">
    <source>
        <dbReference type="Proteomes" id="UP000291591"/>
    </source>
</evidence>
<dbReference type="Pfam" id="PF13456">
    <property type="entry name" value="RVT_3"/>
    <property type="match status" value="1"/>
</dbReference>
<dbReference type="InterPro" id="IPR012337">
    <property type="entry name" value="RNaseH-like_sf"/>
</dbReference>
<dbReference type="Pfam" id="PF00300">
    <property type="entry name" value="His_Phos_1"/>
    <property type="match status" value="1"/>
</dbReference>
<dbReference type="AlphaFoldDB" id="A0A4Q7UYK3"/>
<feature type="region of interest" description="Disordered" evidence="4">
    <location>
        <begin position="127"/>
        <end position="152"/>
    </location>
</feature>
<dbReference type="GO" id="GO:0005737">
    <property type="term" value="C:cytoplasm"/>
    <property type="evidence" value="ECO:0007669"/>
    <property type="project" value="TreeGrafter"/>
</dbReference>
<feature type="active site" description="Tele-phosphohistidine intermediate" evidence="1">
    <location>
        <position position="203"/>
    </location>
</feature>
<dbReference type="PROSITE" id="PS50879">
    <property type="entry name" value="RNASE_H_1"/>
    <property type="match status" value="1"/>
</dbReference>
<evidence type="ECO:0000256" key="3">
    <source>
        <dbReference type="PIRSR" id="PIRSR613078-2"/>
    </source>
</evidence>
<dbReference type="GO" id="GO:0004523">
    <property type="term" value="F:RNA-DNA hybrid ribonuclease activity"/>
    <property type="evidence" value="ECO:0007669"/>
    <property type="project" value="InterPro"/>
</dbReference>
<dbReference type="SMART" id="SM00855">
    <property type="entry name" value="PGAM"/>
    <property type="match status" value="1"/>
</dbReference>
<dbReference type="Gene3D" id="3.30.420.10">
    <property type="entry name" value="Ribonuclease H-like superfamily/Ribonuclease H"/>
    <property type="match status" value="1"/>
</dbReference>
<feature type="domain" description="RNase H type-1" evidence="5">
    <location>
        <begin position="1"/>
        <end position="135"/>
    </location>
</feature>
<dbReference type="GO" id="GO:0016791">
    <property type="term" value="F:phosphatase activity"/>
    <property type="evidence" value="ECO:0007669"/>
    <property type="project" value="TreeGrafter"/>
</dbReference>
<evidence type="ECO:0000313" key="6">
    <source>
        <dbReference type="EMBL" id="RZT85323.1"/>
    </source>
</evidence>
<dbReference type="InterPro" id="IPR014636">
    <property type="entry name" value="RNaseH/PGlycerate_mutase"/>
</dbReference>
<accession>A0A4Q7UYK3</accession>
<name>A0A4Q7UYK3_PSEST</name>
<dbReference type="Gene3D" id="3.40.50.1240">
    <property type="entry name" value="Phosphoglycerate mutase-like"/>
    <property type="match status" value="1"/>
</dbReference>
<dbReference type="InterPro" id="IPR050275">
    <property type="entry name" value="PGM_Phosphatase"/>
</dbReference>
<evidence type="ECO:0000256" key="4">
    <source>
        <dbReference type="SAM" id="MobiDB-lite"/>
    </source>
</evidence>
<dbReference type="InterPro" id="IPR013078">
    <property type="entry name" value="His_Pase_superF_clade-1"/>
</dbReference>
<feature type="active site" description="Proton donor/acceptor" evidence="2">
    <location>
        <position position="282"/>
    </location>
</feature>
<evidence type="ECO:0000256" key="2">
    <source>
        <dbReference type="PIRSR" id="PIRSR613078-1"/>
    </source>
</evidence>
<keyword evidence="7" id="KW-1185">Reference proteome</keyword>
<gene>
    <name evidence="6" type="ORF">EV383_2187</name>
</gene>
<dbReference type="InterPro" id="IPR036397">
    <property type="entry name" value="RNaseH_sf"/>
</dbReference>
<dbReference type="Proteomes" id="UP000291591">
    <property type="component" value="Unassembled WGS sequence"/>
</dbReference>
<feature type="binding site" evidence="3">
    <location>
        <position position="258"/>
    </location>
    <ligand>
        <name>substrate</name>
    </ligand>
</feature>
<dbReference type="PANTHER" id="PTHR48100">
    <property type="entry name" value="BROAD-SPECIFICITY PHOSPHATASE YOR283W-RELATED"/>
    <property type="match status" value="1"/>
</dbReference>
<protein>
    <submittedName>
        <fullName evidence="6">Putative phosphoglycerate mutase</fullName>
    </submittedName>
</protein>
<proteinExistence type="predicted"/>
<dbReference type="EMBL" id="SHKL01000001">
    <property type="protein sequence ID" value="RZT85323.1"/>
    <property type="molecule type" value="Genomic_DNA"/>
</dbReference>
<dbReference type="SUPFAM" id="SSF53098">
    <property type="entry name" value="Ribonuclease H-like"/>
    <property type="match status" value="1"/>
</dbReference>
<evidence type="ECO:0000259" key="5">
    <source>
        <dbReference type="PROSITE" id="PS50879"/>
    </source>
</evidence>
<dbReference type="SUPFAM" id="SSF53254">
    <property type="entry name" value="Phosphoglycerate mutase-like"/>
    <property type="match status" value="1"/>
</dbReference>
<evidence type="ECO:0000256" key="1">
    <source>
        <dbReference type="PIRSR" id="PIRSR036922-1"/>
    </source>
</evidence>
<dbReference type="GO" id="GO:0003676">
    <property type="term" value="F:nucleic acid binding"/>
    <property type="evidence" value="ECO:0007669"/>
    <property type="project" value="InterPro"/>
</dbReference>
<dbReference type="PANTHER" id="PTHR48100:SF62">
    <property type="entry name" value="GLUCOSYL-3-PHOSPHOGLYCERATE PHOSPHATASE"/>
    <property type="match status" value="1"/>
</dbReference>
<dbReference type="PIRSF" id="PIRSF036922">
    <property type="entry name" value="RNaseH_PGAM"/>
    <property type="match status" value="1"/>
</dbReference>
<dbReference type="CDD" id="cd07067">
    <property type="entry name" value="HP_PGM_like"/>
    <property type="match status" value="1"/>
</dbReference>
<dbReference type="InterPro" id="IPR002156">
    <property type="entry name" value="RNaseH_domain"/>
</dbReference>
<dbReference type="NCBIfam" id="NF005567">
    <property type="entry name" value="PRK07238.1"/>
    <property type="match status" value="1"/>
</dbReference>
<dbReference type="InterPro" id="IPR029033">
    <property type="entry name" value="His_PPase_superfam"/>
</dbReference>
<organism evidence="6 7">
    <name type="scientific">Pseudonocardia sediminis</name>
    <dbReference type="NCBI Taxonomy" id="1397368"/>
    <lineage>
        <taxon>Bacteria</taxon>
        <taxon>Bacillati</taxon>
        <taxon>Actinomycetota</taxon>
        <taxon>Actinomycetes</taxon>
        <taxon>Pseudonocardiales</taxon>
        <taxon>Pseudonocardiaceae</taxon>
        <taxon>Pseudonocardia</taxon>
    </lineage>
</organism>
<sequence length="403" mass="42410">MKLVIEADGGSRGNPGPAGYGAVVLDADGETVLAEVFDGLGRATNNVAEYNGLIAGLSAALELGATEVDVRMDSKLVVEQMCGRWKVKHPAMQPLAERARDLASDFDRVDYEWIPRARNSRADALANKAMDGGSSPTVASAPLGGASERADPTGATTEAISRADVVEAVAGPAVAPTTASADVAATAWTGQVGVPTRLILLRHGQTELSVHRRYSGHGDPELTELGQAQAAAAARALAERFAAQEIEIAAILSSPLRRARQTAAALAETTSAELEVRDRLIETDFGGWEGLTFSEARERDPELHARWLSSSDVEPPGGESFTAVGERVLAEKDAILTEFPGQTVVLVSHVTPIKMLLRDALGAGPSILYRLHLDLASVNVAEFYPDGGASVRLVNDTSYLAGL</sequence>
<reference evidence="6 7" key="1">
    <citation type="submission" date="2019-02" db="EMBL/GenBank/DDBJ databases">
        <title>Sequencing the genomes of 1000 actinobacteria strains.</title>
        <authorList>
            <person name="Klenk H.-P."/>
        </authorList>
    </citation>
    <scope>NUCLEOTIDE SEQUENCE [LARGE SCALE GENOMIC DNA]</scope>
    <source>
        <strain evidence="6 7">DSM 45779</strain>
    </source>
</reference>
<comment type="caution">
    <text evidence="6">The sequence shown here is derived from an EMBL/GenBank/DDBJ whole genome shotgun (WGS) entry which is preliminary data.</text>
</comment>